<gene>
    <name evidence="2" type="ORF">NDU88_003977</name>
</gene>
<feature type="compositionally biased region" description="Polar residues" evidence="1">
    <location>
        <begin position="1"/>
        <end position="18"/>
    </location>
</feature>
<organism evidence="2 3">
    <name type="scientific">Pleurodeles waltl</name>
    <name type="common">Iberian ribbed newt</name>
    <dbReference type="NCBI Taxonomy" id="8319"/>
    <lineage>
        <taxon>Eukaryota</taxon>
        <taxon>Metazoa</taxon>
        <taxon>Chordata</taxon>
        <taxon>Craniata</taxon>
        <taxon>Vertebrata</taxon>
        <taxon>Euteleostomi</taxon>
        <taxon>Amphibia</taxon>
        <taxon>Batrachia</taxon>
        <taxon>Caudata</taxon>
        <taxon>Salamandroidea</taxon>
        <taxon>Salamandridae</taxon>
        <taxon>Pleurodelinae</taxon>
        <taxon>Pleurodeles</taxon>
    </lineage>
</organism>
<dbReference type="AlphaFoldDB" id="A0AAV7PCP4"/>
<evidence type="ECO:0000313" key="2">
    <source>
        <dbReference type="EMBL" id="KAJ1125549.1"/>
    </source>
</evidence>
<feature type="region of interest" description="Disordered" evidence="1">
    <location>
        <begin position="1"/>
        <end position="24"/>
    </location>
</feature>
<accession>A0AAV7PCP4</accession>
<sequence>MLSQPDTLVLPSQPSQQDALPRGAHASSWNQPVQLFTSGNIVSVGGSEVLLHLPSFQELLPAQTPVAHLMPQSMWAPPSGSSHHRCRLVTPELAYGVLKAVKIAQGAPDKVSATEGPSATWAVSCVSSAAVSTGQPAVRAEWHYSVTAESQEYRQATELPGSRGHRFLQLWELD</sequence>
<evidence type="ECO:0000256" key="1">
    <source>
        <dbReference type="SAM" id="MobiDB-lite"/>
    </source>
</evidence>
<name>A0AAV7PCP4_PLEWA</name>
<proteinExistence type="predicted"/>
<evidence type="ECO:0000313" key="3">
    <source>
        <dbReference type="Proteomes" id="UP001066276"/>
    </source>
</evidence>
<reference evidence="2" key="1">
    <citation type="journal article" date="2022" name="bioRxiv">
        <title>Sequencing and chromosome-scale assembly of the giantPleurodeles waltlgenome.</title>
        <authorList>
            <person name="Brown T."/>
            <person name="Elewa A."/>
            <person name="Iarovenko S."/>
            <person name="Subramanian E."/>
            <person name="Araus A.J."/>
            <person name="Petzold A."/>
            <person name="Susuki M."/>
            <person name="Suzuki K.-i.T."/>
            <person name="Hayashi T."/>
            <person name="Toyoda A."/>
            <person name="Oliveira C."/>
            <person name="Osipova E."/>
            <person name="Leigh N.D."/>
            <person name="Simon A."/>
            <person name="Yun M.H."/>
        </authorList>
    </citation>
    <scope>NUCLEOTIDE SEQUENCE</scope>
    <source>
        <strain evidence="2">20211129_DDA</strain>
        <tissue evidence="2">Liver</tissue>
    </source>
</reference>
<protein>
    <submittedName>
        <fullName evidence="2">Uncharacterized protein</fullName>
    </submittedName>
</protein>
<keyword evidence="3" id="KW-1185">Reference proteome</keyword>
<comment type="caution">
    <text evidence="2">The sequence shown here is derived from an EMBL/GenBank/DDBJ whole genome shotgun (WGS) entry which is preliminary data.</text>
</comment>
<dbReference type="Proteomes" id="UP001066276">
    <property type="component" value="Chromosome 7"/>
</dbReference>
<dbReference type="EMBL" id="JANPWB010000011">
    <property type="protein sequence ID" value="KAJ1125549.1"/>
    <property type="molecule type" value="Genomic_DNA"/>
</dbReference>